<keyword evidence="3" id="KW-0808">Transferase</keyword>
<feature type="domain" description="Ketosynthase family 3 (KS3)" evidence="7">
    <location>
        <begin position="43"/>
        <end position="463"/>
    </location>
</feature>
<dbReference type="SMART" id="SM00827">
    <property type="entry name" value="PKS_AT"/>
    <property type="match status" value="1"/>
</dbReference>
<dbReference type="PANTHER" id="PTHR43775">
    <property type="entry name" value="FATTY ACID SYNTHASE"/>
    <property type="match status" value="1"/>
</dbReference>
<dbReference type="InterPro" id="IPR016035">
    <property type="entry name" value="Acyl_Trfase/lysoPLipase"/>
</dbReference>
<dbReference type="CDD" id="cd08955">
    <property type="entry name" value="KR_2_FAS_SDR_x"/>
    <property type="match status" value="1"/>
</dbReference>
<dbReference type="InterPro" id="IPR009081">
    <property type="entry name" value="PP-bd_ACP"/>
</dbReference>
<dbReference type="InterPro" id="IPR016036">
    <property type="entry name" value="Malonyl_transacylase_ACP-bd"/>
</dbReference>
<dbReference type="EMBL" id="WJIE01000006">
    <property type="protein sequence ID" value="MRG94790.1"/>
    <property type="molecule type" value="Genomic_DNA"/>
</dbReference>
<comment type="function">
    <text evidence="4">Involved in production of the polyketide antibiotic thailandamide.</text>
</comment>
<dbReference type="InterPro" id="IPR014043">
    <property type="entry name" value="Acyl_transferase_dom"/>
</dbReference>
<dbReference type="InterPro" id="IPR001227">
    <property type="entry name" value="Ac_transferase_dom_sf"/>
</dbReference>
<dbReference type="FunFam" id="3.40.366.10:FF:000002">
    <property type="entry name" value="Probable polyketide synthase 2"/>
    <property type="match status" value="1"/>
</dbReference>
<dbReference type="SMART" id="SM01294">
    <property type="entry name" value="PKS_PP_betabranch"/>
    <property type="match status" value="1"/>
</dbReference>
<evidence type="ECO:0000259" key="7">
    <source>
        <dbReference type="PROSITE" id="PS52004"/>
    </source>
</evidence>
<dbReference type="InterPro" id="IPR020806">
    <property type="entry name" value="PKS_PP-bd"/>
</dbReference>
<dbReference type="Pfam" id="PF02801">
    <property type="entry name" value="Ketoacyl-synt_C"/>
    <property type="match status" value="1"/>
</dbReference>
<dbReference type="Proteomes" id="UP000440224">
    <property type="component" value="Unassembled WGS sequence"/>
</dbReference>
<dbReference type="InterPro" id="IPR006162">
    <property type="entry name" value="Ppantetheine_attach_site"/>
</dbReference>
<reference evidence="8 9" key="1">
    <citation type="submission" date="2019-10" db="EMBL/GenBank/DDBJ databases">
        <title>A soil myxobacterium in the family Polyangiaceae.</title>
        <authorList>
            <person name="Li Y."/>
            <person name="Wang J."/>
        </authorList>
    </citation>
    <scope>NUCLEOTIDE SEQUENCE [LARGE SCALE GENOMIC DNA]</scope>
    <source>
        <strain evidence="8 9">DSM 14734</strain>
    </source>
</reference>
<dbReference type="PANTHER" id="PTHR43775:SF37">
    <property type="entry name" value="SI:DKEY-61P9.11"/>
    <property type="match status" value="1"/>
</dbReference>
<feature type="region of interest" description="Disordered" evidence="5">
    <location>
        <begin position="1"/>
        <end position="21"/>
    </location>
</feature>
<dbReference type="PROSITE" id="PS52004">
    <property type="entry name" value="KS3_2"/>
    <property type="match status" value="1"/>
</dbReference>
<dbReference type="PROSITE" id="PS00012">
    <property type="entry name" value="PHOSPHOPANTETHEINE"/>
    <property type="match status" value="1"/>
</dbReference>
<evidence type="ECO:0000256" key="1">
    <source>
        <dbReference type="ARBA" id="ARBA00022450"/>
    </source>
</evidence>
<dbReference type="Gene3D" id="3.40.366.10">
    <property type="entry name" value="Malonyl-Coenzyme A Acyl Carrier Protein, domain 2"/>
    <property type="match status" value="1"/>
</dbReference>
<evidence type="ECO:0000313" key="9">
    <source>
        <dbReference type="Proteomes" id="UP000440224"/>
    </source>
</evidence>
<keyword evidence="9" id="KW-1185">Reference proteome</keyword>
<dbReference type="InterPro" id="IPR036291">
    <property type="entry name" value="NAD(P)-bd_dom_sf"/>
</dbReference>
<dbReference type="InterPro" id="IPR050091">
    <property type="entry name" value="PKS_NRPS_Biosynth_Enz"/>
</dbReference>
<dbReference type="InterPro" id="IPR057326">
    <property type="entry name" value="KR_dom"/>
</dbReference>
<organism evidence="8 9">
    <name type="scientific">Polyangium spumosum</name>
    <dbReference type="NCBI Taxonomy" id="889282"/>
    <lineage>
        <taxon>Bacteria</taxon>
        <taxon>Pseudomonadati</taxon>
        <taxon>Myxococcota</taxon>
        <taxon>Polyangia</taxon>
        <taxon>Polyangiales</taxon>
        <taxon>Polyangiaceae</taxon>
        <taxon>Polyangium</taxon>
    </lineage>
</organism>
<evidence type="ECO:0000313" key="8">
    <source>
        <dbReference type="EMBL" id="MRG94790.1"/>
    </source>
</evidence>
<dbReference type="RefSeq" id="WP_153821598.1">
    <property type="nucleotide sequence ID" value="NZ_WJIE01000006.1"/>
</dbReference>
<dbReference type="InterPro" id="IPR013968">
    <property type="entry name" value="PKS_KR"/>
</dbReference>
<dbReference type="InterPro" id="IPR036736">
    <property type="entry name" value="ACP-like_sf"/>
</dbReference>
<name>A0A6N7PWI2_9BACT</name>
<dbReference type="InterPro" id="IPR020841">
    <property type="entry name" value="PKS_Beta-ketoAc_synthase_dom"/>
</dbReference>
<dbReference type="InterPro" id="IPR014031">
    <property type="entry name" value="Ketoacyl_synth_C"/>
</dbReference>
<keyword evidence="2" id="KW-0597">Phosphoprotein</keyword>
<dbReference type="InterPro" id="IPR018201">
    <property type="entry name" value="Ketoacyl_synth_AS"/>
</dbReference>
<dbReference type="SMART" id="SM00823">
    <property type="entry name" value="PKS_PP"/>
    <property type="match status" value="1"/>
</dbReference>
<evidence type="ECO:0000259" key="6">
    <source>
        <dbReference type="PROSITE" id="PS50075"/>
    </source>
</evidence>
<dbReference type="Gene3D" id="3.30.70.3290">
    <property type="match status" value="1"/>
</dbReference>
<dbReference type="GO" id="GO:0006633">
    <property type="term" value="P:fatty acid biosynthetic process"/>
    <property type="evidence" value="ECO:0007669"/>
    <property type="project" value="InterPro"/>
</dbReference>
<protein>
    <submittedName>
        <fullName evidence="8">SDR family oxidoreductase</fullName>
    </submittedName>
</protein>
<dbReference type="OrthoDB" id="7617297at2"/>
<dbReference type="PROSITE" id="PS50075">
    <property type="entry name" value="CARRIER"/>
    <property type="match status" value="1"/>
</dbReference>
<dbReference type="Pfam" id="PF16197">
    <property type="entry name" value="KAsynt_C_assoc"/>
    <property type="match status" value="1"/>
</dbReference>
<keyword evidence="1" id="KW-0596">Phosphopantetheine</keyword>
<dbReference type="SUPFAM" id="SSF55048">
    <property type="entry name" value="Probable ACP-binding domain of malonyl-CoA ACP transacylase"/>
    <property type="match status" value="1"/>
</dbReference>
<dbReference type="GO" id="GO:0004312">
    <property type="term" value="F:fatty acid synthase activity"/>
    <property type="evidence" value="ECO:0007669"/>
    <property type="project" value="TreeGrafter"/>
</dbReference>
<dbReference type="Gene3D" id="3.40.50.720">
    <property type="entry name" value="NAD(P)-binding Rossmann-like Domain"/>
    <property type="match status" value="1"/>
</dbReference>
<feature type="domain" description="Carrier" evidence="6">
    <location>
        <begin position="1449"/>
        <end position="1526"/>
    </location>
</feature>
<dbReference type="InterPro" id="IPR032821">
    <property type="entry name" value="PKS_assoc"/>
</dbReference>
<dbReference type="GO" id="GO:0005737">
    <property type="term" value="C:cytoplasm"/>
    <property type="evidence" value="ECO:0007669"/>
    <property type="project" value="TreeGrafter"/>
</dbReference>
<dbReference type="GO" id="GO:0004315">
    <property type="term" value="F:3-oxoacyl-[acyl-carrier-protein] synthase activity"/>
    <property type="evidence" value="ECO:0007669"/>
    <property type="project" value="InterPro"/>
</dbReference>
<dbReference type="GO" id="GO:0005886">
    <property type="term" value="C:plasma membrane"/>
    <property type="evidence" value="ECO:0007669"/>
    <property type="project" value="TreeGrafter"/>
</dbReference>
<dbReference type="GO" id="GO:0031177">
    <property type="term" value="F:phosphopantetheine binding"/>
    <property type="evidence" value="ECO:0007669"/>
    <property type="project" value="InterPro"/>
</dbReference>
<evidence type="ECO:0000256" key="5">
    <source>
        <dbReference type="SAM" id="MobiDB-lite"/>
    </source>
</evidence>
<dbReference type="SMART" id="SM00822">
    <property type="entry name" value="PKS_KR"/>
    <property type="match status" value="1"/>
</dbReference>
<evidence type="ECO:0000256" key="3">
    <source>
        <dbReference type="ARBA" id="ARBA00022679"/>
    </source>
</evidence>
<dbReference type="Gene3D" id="3.40.47.10">
    <property type="match status" value="1"/>
</dbReference>
<accession>A0A6N7PWI2</accession>
<dbReference type="GO" id="GO:0071770">
    <property type="term" value="P:DIM/DIP cell wall layer assembly"/>
    <property type="evidence" value="ECO:0007669"/>
    <property type="project" value="TreeGrafter"/>
</dbReference>
<dbReference type="Pfam" id="PF00550">
    <property type="entry name" value="PP-binding"/>
    <property type="match status" value="1"/>
</dbReference>
<proteinExistence type="predicted"/>
<dbReference type="SUPFAM" id="SSF47336">
    <property type="entry name" value="ACP-like"/>
    <property type="match status" value="1"/>
</dbReference>
<dbReference type="CDD" id="cd00833">
    <property type="entry name" value="PKS"/>
    <property type="match status" value="1"/>
</dbReference>
<evidence type="ECO:0000256" key="4">
    <source>
        <dbReference type="ARBA" id="ARBA00054155"/>
    </source>
</evidence>
<dbReference type="PROSITE" id="PS00606">
    <property type="entry name" value="KS3_1"/>
    <property type="match status" value="1"/>
</dbReference>
<dbReference type="InterPro" id="IPR049490">
    <property type="entry name" value="C883_1060-like_KR_N"/>
</dbReference>
<dbReference type="SUPFAM" id="SSF52151">
    <property type="entry name" value="FabD/lysophospholipase-like"/>
    <property type="match status" value="1"/>
</dbReference>
<dbReference type="Gene3D" id="1.10.1200.10">
    <property type="entry name" value="ACP-like"/>
    <property type="match status" value="1"/>
</dbReference>
<gene>
    <name evidence="8" type="ORF">GF068_23125</name>
</gene>
<sequence length="1576" mass="169531">MSTFRGSPPRREQAGSEGTPLQRAIAALEKMKARIEAMERAANEPIAIIGVGCRFPGEGEGDEAFWRTLDGGVDAVREIPAERWPAEAIPGQRPEARWAALLDDVKGFDAAFFGVSPREAETLDPQQRMLLEVAWWALEDAGLAPSSLLGSRTGVFIGACSVDYQHIVSQARAGRYDAYCATGTALNTLAGRVSFVLGLQGPAVSMDTACSSSLVAVAQACQSLRMGDSDLVLAGGVNAILSPMTMAMLVETQAMSPDGRCKALDSRANGFVRGEGCGVVVLKRLSDALRDGDRVRALIRGWSVNQDGRSTGLTTPNVLSQQVMLRQALERAHLSPSDIGYIEMHGTGTSLGDPIEAEALREVFGEPRADGSSCVLGAVKSNIGHLEGAAGIAGLIKIVLAMEHQRIPKNLHFRRLNPRIDLQGSPLVVPTEPVPWPRGHEPRRAGVSSFGFSGTNAHVILEEGPAEEKGPMREGSAYLLPLSAKSGAALATLAGAYAERLSSEDGDGLADIAYTASVRRMYHEHRLAVVRSSREELSEALSRYARGEEAAGVARGRVDAKGPPRVVYVFSGQGSQWAGMGAKLFAEEPVYRAKLEACDSILRRYVPWSLLEELGAPEDRSRLGETEIVQPAMVALQGSLVELLRSWGVEPSAVIGHSVGEIAAAHVAGALPLEEALRLAVLRGRIMQKATGLGKMAWVALSADRAARLLEGKEDLVSIAAVNDPDSVVLSGQSSAIDDLLDELAQRRVPTRPLRVNYAFHSPQMETLARELRAALGSLDARPTTLPMYSTVTGEAIRGEALDAAYWGRNVRATVDLARAVLAVLAAGEAHTLLEIGPHPVLLANLQQCAAASGADVRALGTLRRNTPERRAMLEALGALYAQGVDVNFRGVNVGGGRVVSLPAYPWQRERFWIESDFRAQAKADVSSDPLDECVFTVQWRRKQHASATGRLGSVEGAWLLLVDRGGVGKRLAGLLREQGGDCVFVEAGTRYERVDEGSWRIDPSKPEHHERLLADVFGGKERCRGVVHLFGLDAAPWEETTNETLARDLEQSVGAAVWLSRAIVRRDWRDNPRMYWVTRGAQAVEAKGSSASPIQASLWGLVRSLVLEHPRLQSACVDLEPAGATDEARDLLDELLQEDGEDQVALRQKHRHVARLVRGHVAAVDAREHEFVADATYLVTGGLGGLGLSLAPWMVERGARHLVLVGRRAPTEDARERIRAMESAGAEVRVEQVDVSRRSEVEALMASLSATMPKLRGVVHAAAVLADRTLLDTTPEDLRRVFEPKAWGAWNLHAATRAADLDFFVTYSSAASLLGSPGQMNYAAANAFLDGLCAARASEGLSAMSIQWGPFAEVGLAAAMVIRGKRIASRGGASLTPNEGLRALARLLVHPRPVVAVARMDVQQWLEANPHMARSPFFSDLPRRPASPELVKGGGDFLDSLRSAPPEARLGQLEEHVLARVGQVLQLDPSRIDRDAPFSSVGMDSLMALELRNRLEPDLGLKLAPTLLFAYPTPAALVEHLLDRLGLAGEALPSEHGPPMISAGVEAAADPDSPQEGDVEARLEAKLASLEKYFD</sequence>
<dbReference type="InterPro" id="IPR014030">
    <property type="entry name" value="Ketoacyl_synth_N"/>
</dbReference>
<feature type="region of interest" description="Disordered" evidence="5">
    <location>
        <begin position="1537"/>
        <end position="1561"/>
    </location>
</feature>
<evidence type="ECO:0000256" key="2">
    <source>
        <dbReference type="ARBA" id="ARBA00022553"/>
    </source>
</evidence>
<comment type="caution">
    <text evidence="8">The sequence shown here is derived from an EMBL/GenBank/DDBJ whole genome shotgun (WGS) entry which is preliminary data.</text>
</comment>
<dbReference type="SUPFAM" id="SSF53901">
    <property type="entry name" value="Thiolase-like"/>
    <property type="match status" value="1"/>
</dbReference>
<dbReference type="Pfam" id="PF00109">
    <property type="entry name" value="ketoacyl-synt"/>
    <property type="match status" value="1"/>
</dbReference>
<dbReference type="SMART" id="SM00825">
    <property type="entry name" value="PKS_KS"/>
    <property type="match status" value="1"/>
</dbReference>
<dbReference type="SUPFAM" id="SSF51735">
    <property type="entry name" value="NAD(P)-binding Rossmann-fold domains"/>
    <property type="match status" value="2"/>
</dbReference>
<dbReference type="Pfam" id="PF00698">
    <property type="entry name" value="Acyl_transf_1"/>
    <property type="match status" value="1"/>
</dbReference>
<dbReference type="InterPro" id="IPR016039">
    <property type="entry name" value="Thiolase-like"/>
</dbReference>
<dbReference type="Pfam" id="PF21394">
    <property type="entry name" value="Beta-ketacyl_N"/>
    <property type="match status" value="1"/>
</dbReference>
<dbReference type="Pfam" id="PF08659">
    <property type="entry name" value="KR"/>
    <property type="match status" value="1"/>
</dbReference>
<dbReference type="FunFam" id="3.40.47.10:FF:000019">
    <property type="entry name" value="Polyketide synthase type I"/>
    <property type="match status" value="1"/>
</dbReference>